<keyword evidence="2" id="KW-0808">Transferase</keyword>
<dbReference type="AlphaFoldDB" id="A0A098TJ23"/>
<feature type="domain" description="N-acetyltransferase" evidence="1">
    <location>
        <begin position="3"/>
        <end position="132"/>
    </location>
</feature>
<dbReference type="Gene3D" id="3.40.630.30">
    <property type="match status" value="1"/>
</dbReference>
<dbReference type="Pfam" id="PF00583">
    <property type="entry name" value="Acetyltransf_1"/>
    <property type="match status" value="1"/>
</dbReference>
<dbReference type="InterPro" id="IPR000182">
    <property type="entry name" value="GNAT_dom"/>
</dbReference>
<organism evidence="2 3">
    <name type="scientific">Neosynechococcus sphagnicola sy1</name>
    <dbReference type="NCBI Taxonomy" id="1497020"/>
    <lineage>
        <taxon>Bacteria</taxon>
        <taxon>Bacillati</taxon>
        <taxon>Cyanobacteriota</taxon>
        <taxon>Cyanophyceae</taxon>
        <taxon>Neosynechococcales</taxon>
        <taxon>Neosynechococcaceae</taxon>
        <taxon>Neosynechococcus</taxon>
    </lineage>
</organism>
<reference evidence="2 3" key="1">
    <citation type="journal article" date="2014" name="Mol. Ecol.">
        <title>Evolution of Synechococcus.</title>
        <authorList>
            <person name="Dvorak P."/>
            <person name="Casamatta D."/>
            <person name="Hasler P."/>
            <person name="Poulickova A."/>
            <person name="Ondrej V."/>
            <person name="Sanges R."/>
        </authorList>
    </citation>
    <scope>NUCLEOTIDE SEQUENCE [LARGE SCALE GENOMIC DNA]</scope>
    <source>
        <strain evidence="2 3">CAUP A 1101</strain>
    </source>
</reference>
<dbReference type="SUPFAM" id="SSF55729">
    <property type="entry name" value="Acyl-CoA N-acyltransferases (Nat)"/>
    <property type="match status" value="1"/>
</dbReference>
<dbReference type="InterPro" id="IPR016181">
    <property type="entry name" value="Acyl_CoA_acyltransferase"/>
</dbReference>
<evidence type="ECO:0000259" key="1">
    <source>
        <dbReference type="PROSITE" id="PS51186"/>
    </source>
</evidence>
<evidence type="ECO:0000313" key="2">
    <source>
        <dbReference type="EMBL" id="KGF72051.1"/>
    </source>
</evidence>
<dbReference type="Gene3D" id="3.40.630.90">
    <property type="match status" value="1"/>
</dbReference>
<dbReference type="InterPro" id="IPR041496">
    <property type="entry name" value="YitH/HolE_GNAT"/>
</dbReference>
<dbReference type="Pfam" id="PF18014">
    <property type="entry name" value="Acetyltransf_18"/>
    <property type="match status" value="1"/>
</dbReference>
<accession>A0A098TJ23</accession>
<protein>
    <submittedName>
        <fullName evidence="2">GCN5 family acetyltransferase</fullName>
    </submittedName>
</protein>
<proteinExistence type="predicted"/>
<comment type="caution">
    <text evidence="2">The sequence shown here is derived from an EMBL/GenBank/DDBJ whole genome shotgun (WGS) entry which is preliminary data.</text>
</comment>
<dbReference type="InterPro" id="IPR052729">
    <property type="entry name" value="Acyl/Acetyltrans_Enzymes"/>
</dbReference>
<dbReference type="RefSeq" id="WP_036535094.1">
    <property type="nucleotide sequence ID" value="NZ_JJML01000041.1"/>
</dbReference>
<sequence>MAVIIRPMHLPDLQTAVAWAAEEGWNPGLHDAASFWATDPRGFFVGELDGQPISCISAVAYDDTFGFIGFYIVHPQWRGQGYGWQTWQHAMNYLGDRTIGLDGVVAQQDNYRKSGFSLAYRNIRYQGEFPQIHQTSEAVMPASVLPFEQLLAFDAQFFPVPRPVFLKAWIQQQGSVGLVKQVSDRILGYGVIRPCQVGWKIGPLFALDAATAEQLFRSLVTYAQGATCFLDVPELNPAALHLAKTYQMTPMFETARMYTNACPTSAISGIFGVTTFELG</sequence>
<dbReference type="PANTHER" id="PTHR47237">
    <property type="entry name" value="SLL0310 PROTEIN"/>
    <property type="match status" value="1"/>
</dbReference>
<dbReference type="EMBL" id="JJML01000041">
    <property type="protein sequence ID" value="KGF72051.1"/>
    <property type="molecule type" value="Genomic_DNA"/>
</dbReference>
<gene>
    <name evidence="2" type="ORF">DO97_13635</name>
</gene>
<dbReference type="CDD" id="cd04301">
    <property type="entry name" value="NAT_SF"/>
    <property type="match status" value="1"/>
</dbReference>
<name>A0A098TJ23_9CYAN</name>
<dbReference type="PANTHER" id="PTHR47237:SF1">
    <property type="entry name" value="SLL0310 PROTEIN"/>
    <property type="match status" value="1"/>
</dbReference>
<evidence type="ECO:0000313" key="3">
    <source>
        <dbReference type="Proteomes" id="UP000030170"/>
    </source>
</evidence>
<dbReference type="GO" id="GO:0016747">
    <property type="term" value="F:acyltransferase activity, transferring groups other than amino-acyl groups"/>
    <property type="evidence" value="ECO:0007669"/>
    <property type="project" value="InterPro"/>
</dbReference>
<keyword evidence="3" id="KW-1185">Reference proteome</keyword>
<dbReference type="PROSITE" id="PS51186">
    <property type="entry name" value="GNAT"/>
    <property type="match status" value="1"/>
</dbReference>
<dbReference type="Proteomes" id="UP000030170">
    <property type="component" value="Unassembled WGS sequence"/>
</dbReference>